<keyword evidence="1" id="KW-0175">Coiled coil</keyword>
<evidence type="ECO:0008006" key="5">
    <source>
        <dbReference type="Google" id="ProtNLM"/>
    </source>
</evidence>
<dbReference type="OrthoDB" id="511898at2"/>
<organism evidence="3 4">
    <name type="scientific">Gloeomargarita lithophora Alchichica-D10</name>
    <dbReference type="NCBI Taxonomy" id="1188229"/>
    <lineage>
        <taxon>Bacteria</taxon>
        <taxon>Bacillati</taxon>
        <taxon>Cyanobacteriota</taxon>
        <taxon>Cyanophyceae</taxon>
        <taxon>Gloeomargaritales</taxon>
        <taxon>Gloeomargaritaceae</taxon>
        <taxon>Gloeomargarita</taxon>
    </lineage>
</organism>
<gene>
    <name evidence="3" type="ORF">GlitD10_0316</name>
</gene>
<feature type="coiled-coil region" evidence="1">
    <location>
        <begin position="34"/>
        <end position="65"/>
    </location>
</feature>
<keyword evidence="4" id="KW-1185">Reference proteome</keyword>
<protein>
    <recommendedName>
        <fullName evidence="5">TIGR04376 family protein</fullName>
    </recommendedName>
</protein>
<reference evidence="3 4" key="1">
    <citation type="submission" date="2016-10" db="EMBL/GenBank/DDBJ databases">
        <title>Description of Gloeomargarita lithophora gen. nov., sp. nov., a thylakoid-bearing basal-branching cyanobacterium with intracellular carbonates, and proposal for Gloeomargaritales ord. nov.</title>
        <authorList>
            <person name="Moreira D."/>
            <person name="Tavera R."/>
            <person name="Benzerara K."/>
            <person name="Skouri-Panet F."/>
            <person name="Couradeau E."/>
            <person name="Gerard E."/>
            <person name="Loussert C."/>
            <person name="Novelo E."/>
            <person name="Zivanovic Y."/>
            <person name="Lopez-Garcia P."/>
        </authorList>
    </citation>
    <scope>NUCLEOTIDE SEQUENCE [LARGE SCALE GENOMIC DNA]</scope>
    <source>
        <strain evidence="3 4">D10</strain>
    </source>
</reference>
<accession>A0A1J0A9M4</accession>
<evidence type="ECO:0000313" key="4">
    <source>
        <dbReference type="Proteomes" id="UP000180235"/>
    </source>
</evidence>
<name>A0A1J0A9M4_9CYAN</name>
<feature type="region of interest" description="Disordered" evidence="2">
    <location>
        <begin position="126"/>
        <end position="149"/>
    </location>
</feature>
<dbReference type="STRING" id="1188229.GlitD10_0316"/>
<dbReference type="KEGG" id="glt:GlitD10_0316"/>
<dbReference type="AlphaFoldDB" id="A0A1J0A9M4"/>
<sequence>MEWWDELEASLSAKLDDFLRAHPDVAAGMEQDTLAEQETQTRQLLQQLRRETQTLEQKILTTGEQIRLWHERLKLAERSGRRDLVEAAKVRQGILMTQGNQYWAELTVTKKRIQQLETLLTQIQSKREHVQKKPASAPSQSTSDSVDNEFKTMELELEFEKLKREMGRP</sequence>
<evidence type="ECO:0000256" key="1">
    <source>
        <dbReference type="SAM" id="Coils"/>
    </source>
</evidence>
<evidence type="ECO:0000313" key="3">
    <source>
        <dbReference type="EMBL" id="APB32623.1"/>
    </source>
</evidence>
<evidence type="ECO:0000256" key="2">
    <source>
        <dbReference type="SAM" id="MobiDB-lite"/>
    </source>
</evidence>
<dbReference type="Proteomes" id="UP000180235">
    <property type="component" value="Chromosome"/>
</dbReference>
<dbReference type="EMBL" id="CP017675">
    <property type="protein sequence ID" value="APB32623.1"/>
    <property type="molecule type" value="Genomic_DNA"/>
</dbReference>
<proteinExistence type="predicted"/>
<dbReference type="RefSeq" id="WP_071453332.1">
    <property type="nucleotide sequence ID" value="NZ_CP017675.1"/>
</dbReference>